<organism evidence="9 10">
    <name type="scientific">Weissella coleopterorum</name>
    <dbReference type="NCBI Taxonomy" id="2714949"/>
    <lineage>
        <taxon>Bacteria</taxon>
        <taxon>Bacillati</taxon>
        <taxon>Bacillota</taxon>
        <taxon>Bacilli</taxon>
        <taxon>Lactobacillales</taxon>
        <taxon>Lactobacillaceae</taxon>
        <taxon>Weissella</taxon>
    </lineage>
</organism>
<keyword evidence="5 8" id="KW-1133">Transmembrane helix</keyword>
<accession>A0A6G8AY71</accession>
<dbReference type="GO" id="GO:0005886">
    <property type="term" value="C:plasma membrane"/>
    <property type="evidence" value="ECO:0007669"/>
    <property type="project" value="UniProtKB-SubCell"/>
</dbReference>
<feature type="transmembrane region" description="Helical" evidence="8">
    <location>
        <begin position="74"/>
        <end position="97"/>
    </location>
</feature>
<keyword evidence="2" id="KW-0813">Transport</keyword>
<feature type="transmembrane region" description="Helical" evidence="8">
    <location>
        <begin position="220"/>
        <end position="244"/>
    </location>
</feature>
<sequence length="447" mass="49104">MKKIAKKMTPPQILTFGFLLIILVGSLLLTFPWMHHTQIHVPMIDAIFTAVSATTITGLNTLPTATTWTLPGQIIILMMIEVGALGFMTFAVMLITLTGRQLDLKSRMIAQQALNLQNFSDVHSILEYVLRLSAIIQILGALLLSFDFIPRFGWGQGSYYAIAHSISAFANAGFVFFDAPFSQFSNNTYVLIVTMLLILAGSLGFLVWRDIISKHKKHHFSLHTRLTLTVSAWLIGLGFIGFLISDTLTGTFSHSNGWFNQMIDTLFVAITPRTAGFEIVPMNTISNAGFMTFVFLMFIGGTPGSTSGGIKTTTAGILIAQVWASLRGQDSVRFGERQFSKKTVNKALMLAIVAIIFIFLASFLLSITEKLPTGRGTEYYVFEVVSAFSTAGLTLGLTPNLSGLGKVIIMLVMFIGRVGLYTVMFSVLNVHAQDTHIEYPEEEVLIG</sequence>
<keyword evidence="7 8" id="KW-0472">Membrane</keyword>
<evidence type="ECO:0000256" key="4">
    <source>
        <dbReference type="ARBA" id="ARBA00022692"/>
    </source>
</evidence>
<dbReference type="InterPro" id="IPR003445">
    <property type="entry name" value="Cat_transpt"/>
</dbReference>
<protein>
    <submittedName>
        <fullName evidence="9">Trk family potassium uptake protein</fullName>
    </submittedName>
</protein>
<feature type="transmembrane region" description="Helical" evidence="8">
    <location>
        <begin position="284"/>
        <end position="302"/>
    </location>
</feature>
<keyword evidence="3" id="KW-1003">Cell membrane</keyword>
<dbReference type="PANTHER" id="PTHR32024:SF1">
    <property type="entry name" value="KTR SYSTEM POTASSIUM UPTAKE PROTEIN B"/>
    <property type="match status" value="1"/>
</dbReference>
<feature type="transmembrane region" description="Helical" evidence="8">
    <location>
        <begin position="128"/>
        <end position="146"/>
    </location>
</feature>
<feature type="transmembrane region" description="Helical" evidence="8">
    <location>
        <begin position="158"/>
        <end position="177"/>
    </location>
</feature>
<keyword evidence="4 8" id="KW-0812">Transmembrane</keyword>
<dbReference type="GO" id="GO:0008324">
    <property type="term" value="F:monoatomic cation transmembrane transporter activity"/>
    <property type="evidence" value="ECO:0007669"/>
    <property type="project" value="InterPro"/>
</dbReference>
<dbReference type="RefSeq" id="WP_166009183.1">
    <property type="nucleotide sequence ID" value="NZ_CP049888.1"/>
</dbReference>
<evidence type="ECO:0000313" key="9">
    <source>
        <dbReference type="EMBL" id="QIL50004.1"/>
    </source>
</evidence>
<feature type="transmembrane region" description="Helical" evidence="8">
    <location>
        <begin position="347"/>
        <end position="367"/>
    </location>
</feature>
<feature type="transmembrane region" description="Helical" evidence="8">
    <location>
        <begin position="189"/>
        <end position="208"/>
    </location>
</feature>
<evidence type="ECO:0000256" key="1">
    <source>
        <dbReference type="ARBA" id="ARBA00004651"/>
    </source>
</evidence>
<gene>
    <name evidence="9" type="ORF">G7084_00905</name>
</gene>
<feature type="transmembrane region" description="Helical" evidence="8">
    <location>
        <begin position="379"/>
        <end position="398"/>
    </location>
</feature>
<evidence type="ECO:0000256" key="5">
    <source>
        <dbReference type="ARBA" id="ARBA00022989"/>
    </source>
</evidence>
<proteinExistence type="predicted"/>
<feature type="transmembrane region" description="Helical" evidence="8">
    <location>
        <begin position="12"/>
        <end position="33"/>
    </location>
</feature>
<dbReference type="PANTHER" id="PTHR32024">
    <property type="entry name" value="TRK SYSTEM POTASSIUM UPTAKE PROTEIN TRKG-RELATED"/>
    <property type="match status" value="1"/>
</dbReference>
<evidence type="ECO:0000256" key="7">
    <source>
        <dbReference type="ARBA" id="ARBA00023136"/>
    </source>
</evidence>
<dbReference type="KEGG" id="wco:G7084_00905"/>
<evidence type="ECO:0000313" key="10">
    <source>
        <dbReference type="Proteomes" id="UP000500741"/>
    </source>
</evidence>
<dbReference type="Pfam" id="PF02386">
    <property type="entry name" value="TrkH"/>
    <property type="match status" value="1"/>
</dbReference>
<keyword evidence="10" id="KW-1185">Reference proteome</keyword>
<dbReference type="EMBL" id="CP049888">
    <property type="protein sequence ID" value="QIL50004.1"/>
    <property type="molecule type" value="Genomic_DNA"/>
</dbReference>
<evidence type="ECO:0000256" key="8">
    <source>
        <dbReference type="SAM" id="Phobius"/>
    </source>
</evidence>
<dbReference type="GO" id="GO:0030001">
    <property type="term" value="P:metal ion transport"/>
    <property type="evidence" value="ECO:0007669"/>
    <property type="project" value="UniProtKB-ARBA"/>
</dbReference>
<evidence type="ECO:0000256" key="3">
    <source>
        <dbReference type="ARBA" id="ARBA00022475"/>
    </source>
</evidence>
<comment type="subcellular location">
    <subcellularLocation>
        <location evidence="1">Cell membrane</location>
        <topology evidence="1">Multi-pass membrane protein</topology>
    </subcellularLocation>
</comment>
<name>A0A6G8AY71_9LACO</name>
<reference evidence="9 10" key="1">
    <citation type="submission" date="2020-03" db="EMBL/GenBank/DDBJ databases">
        <title>Weissella sp. nov., isolated from Cybister lewisianus.</title>
        <authorList>
            <person name="Hyun D.-W."/>
            <person name="Bae J.-W."/>
        </authorList>
    </citation>
    <scope>NUCLEOTIDE SEQUENCE [LARGE SCALE GENOMIC DNA]</scope>
    <source>
        <strain evidence="9 10">HDW19</strain>
    </source>
</reference>
<feature type="transmembrane region" description="Helical" evidence="8">
    <location>
        <begin position="407"/>
        <end position="428"/>
    </location>
</feature>
<dbReference type="AlphaFoldDB" id="A0A6G8AY71"/>
<evidence type="ECO:0000256" key="6">
    <source>
        <dbReference type="ARBA" id="ARBA00023065"/>
    </source>
</evidence>
<keyword evidence="6" id="KW-0406">Ion transport</keyword>
<evidence type="ECO:0000256" key="2">
    <source>
        <dbReference type="ARBA" id="ARBA00022448"/>
    </source>
</evidence>
<dbReference type="Proteomes" id="UP000500741">
    <property type="component" value="Chromosome"/>
</dbReference>